<accession>A0A2N9IVW2</accession>
<feature type="region of interest" description="Disordered" evidence="1">
    <location>
        <begin position="42"/>
        <end position="69"/>
    </location>
</feature>
<evidence type="ECO:0000313" key="3">
    <source>
        <dbReference type="EMBL" id="SPD28360.1"/>
    </source>
</evidence>
<feature type="compositionally biased region" description="Gly residues" evidence="1">
    <location>
        <begin position="59"/>
        <end position="69"/>
    </location>
</feature>
<sequence length="69" mass="7278">MADKSGKGKGRPEKTELHEAKAEDGEEKLSAKYQHGELHVQQPVGTGTPLSGGAIPGYPLGGLRPGHKY</sequence>
<evidence type="ECO:0000313" key="2">
    <source>
        <dbReference type="EMBL" id="SPD12824.1"/>
    </source>
</evidence>
<evidence type="ECO:0000256" key="1">
    <source>
        <dbReference type="SAM" id="MobiDB-lite"/>
    </source>
</evidence>
<name>A0A2N9IVW2_FAGSY</name>
<feature type="region of interest" description="Disordered" evidence="1">
    <location>
        <begin position="1"/>
        <end position="28"/>
    </location>
</feature>
<proteinExistence type="predicted"/>
<organism evidence="3">
    <name type="scientific">Fagus sylvatica</name>
    <name type="common">Beechnut</name>
    <dbReference type="NCBI Taxonomy" id="28930"/>
    <lineage>
        <taxon>Eukaryota</taxon>
        <taxon>Viridiplantae</taxon>
        <taxon>Streptophyta</taxon>
        <taxon>Embryophyta</taxon>
        <taxon>Tracheophyta</taxon>
        <taxon>Spermatophyta</taxon>
        <taxon>Magnoliopsida</taxon>
        <taxon>eudicotyledons</taxon>
        <taxon>Gunneridae</taxon>
        <taxon>Pentapetalae</taxon>
        <taxon>rosids</taxon>
        <taxon>fabids</taxon>
        <taxon>Fagales</taxon>
        <taxon>Fagaceae</taxon>
        <taxon>Fagus</taxon>
    </lineage>
</organism>
<dbReference type="AlphaFoldDB" id="A0A2N9IVW2"/>
<protein>
    <submittedName>
        <fullName evidence="3">Uncharacterized protein</fullName>
    </submittedName>
</protein>
<reference evidence="3" key="1">
    <citation type="submission" date="2018-02" db="EMBL/GenBank/DDBJ databases">
        <authorList>
            <person name="Cohen D.B."/>
            <person name="Kent A.D."/>
        </authorList>
    </citation>
    <scope>NUCLEOTIDE SEQUENCE</scope>
</reference>
<dbReference type="EMBL" id="OIVN01006227">
    <property type="protein sequence ID" value="SPD28360.1"/>
    <property type="molecule type" value="Genomic_DNA"/>
</dbReference>
<dbReference type="EMBL" id="OIVN01003669">
    <property type="protein sequence ID" value="SPD12824.1"/>
    <property type="molecule type" value="Genomic_DNA"/>
</dbReference>
<gene>
    <name evidence="2" type="ORF">FSB_LOCUS40706</name>
    <name evidence="3" type="ORF">FSB_LOCUS56242</name>
</gene>